<evidence type="ECO:0000256" key="9">
    <source>
        <dbReference type="ARBA" id="ARBA00023679"/>
    </source>
</evidence>
<evidence type="ECO:0000256" key="4">
    <source>
        <dbReference type="ARBA" id="ARBA00012381"/>
    </source>
</evidence>
<dbReference type="Gene3D" id="3.90.79.10">
    <property type="entry name" value="Nucleoside Triphosphate Pyrophosphohydrolase"/>
    <property type="match status" value="1"/>
</dbReference>
<feature type="domain" description="Nudix hydrolase" evidence="10">
    <location>
        <begin position="150"/>
        <end position="275"/>
    </location>
</feature>
<dbReference type="EC" id="3.6.1.22" evidence="4"/>
<dbReference type="Gene3D" id="3.90.79.20">
    <property type="match status" value="1"/>
</dbReference>
<dbReference type="OrthoDB" id="9787476at2"/>
<comment type="catalytic activity">
    <reaction evidence="9">
        <text>a 5'-end NAD(+)-phospho-ribonucleoside in mRNA + H2O = a 5'-end phospho-adenosine-phospho-ribonucleoside in mRNA + beta-nicotinamide D-ribonucleotide + 2 H(+)</text>
        <dbReference type="Rhea" id="RHEA:60876"/>
        <dbReference type="Rhea" id="RHEA-COMP:15698"/>
        <dbReference type="Rhea" id="RHEA-COMP:15719"/>
        <dbReference type="ChEBI" id="CHEBI:14649"/>
        <dbReference type="ChEBI" id="CHEBI:15377"/>
        <dbReference type="ChEBI" id="CHEBI:15378"/>
        <dbReference type="ChEBI" id="CHEBI:144029"/>
        <dbReference type="ChEBI" id="CHEBI:144051"/>
    </reaction>
    <physiologicalReaction direction="left-to-right" evidence="9">
        <dbReference type="Rhea" id="RHEA:60877"/>
    </physiologicalReaction>
</comment>
<dbReference type="Proteomes" id="UP000092574">
    <property type="component" value="Chromosome"/>
</dbReference>
<dbReference type="GO" id="GO:0005829">
    <property type="term" value="C:cytosol"/>
    <property type="evidence" value="ECO:0007669"/>
    <property type="project" value="TreeGrafter"/>
</dbReference>
<dbReference type="InterPro" id="IPR020084">
    <property type="entry name" value="NUDIX_hydrolase_CS"/>
</dbReference>
<dbReference type="RefSeq" id="WP_065542230.1">
    <property type="nucleotide sequence ID" value="NZ_CP015405.2"/>
</dbReference>
<dbReference type="InterPro" id="IPR000086">
    <property type="entry name" value="NUDIX_hydrolase_dom"/>
</dbReference>
<comment type="cofactor">
    <cofactor evidence="1">
        <name>Mg(2+)</name>
        <dbReference type="ChEBI" id="CHEBI:18420"/>
    </cofactor>
</comment>
<dbReference type="Pfam" id="PF00293">
    <property type="entry name" value="NUDIX"/>
    <property type="match status" value="1"/>
</dbReference>
<evidence type="ECO:0000313" key="12">
    <source>
        <dbReference type="Proteomes" id="UP000092574"/>
    </source>
</evidence>
<dbReference type="STRING" id="1796616.A4V09_09925"/>
<dbReference type="GO" id="GO:0046872">
    <property type="term" value="F:metal ion binding"/>
    <property type="evidence" value="ECO:0007669"/>
    <property type="project" value="UniProtKB-KW"/>
</dbReference>
<dbReference type="PANTHER" id="PTHR42904:SF6">
    <property type="entry name" value="NAD-CAPPED RNA HYDROLASE NUDT12"/>
    <property type="match status" value="1"/>
</dbReference>
<keyword evidence="6" id="KW-0378">Hydrolase</keyword>
<keyword evidence="8" id="KW-0520">NAD</keyword>
<keyword evidence="7" id="KW-0460">Magnesium</keyword>
<dbReference type="PROSITE" id="PS51462">
    <property type="entry name" value="NUDIX"/>
    <property type="match status" value="1"/>
</dbReference>
<comment type="similarity">
    <text evidence="3">Belongs to the Nudix hydrolase family. NudC subfamily.</text>
</comment>
<name>A0A1C7IAW3_9FIRM</name>
<evidence type="ECO:0000256" key="8">
    <source>
        <dbReference type="ARBA" id="ARBA00023027"/>
    </source>
</evidence>
<evidence type="ECO:0000256" key="3">
    <source>
        <dbReference type="ARBA" id="ARBA00009595"/>
    </source>
</evidence>
<dbReference type="InterPro" id="IPR015797">
    <property type="entry name" value="NUDIX_hydrolase-like_dom_sf"/>
</dbReference>
<dbReference type="AlphaFoldDB" id="A0A1C7IAW3"/>
<dbReference type="KEGG" id="byl:A4V09_09925"/>
<protein>
    <recommendedName>
        <fullName evidence="4">NAD(+) diphosphatase</fullName>
        <ecNumber evidence="4">3.6.1.22</ecNumber>
    </recommendedName>
</protein>
<evidence type="ECO:0000256" key="2">
    <source>
        <dbReference type="ARBA" id="ARBA00001947"/>
    </source>
</evidence>
<dbReference type="PANTHER" id="PTHR42904">
    <property type="entry name" value="NUDIX HYDROLASE, NUDC SUBFAMILY"/>
    <property type="match status" value="1"/>
</dbReference>
<dbReference type="CDD" id="cd03429">
    <property type="entry name" value="NUDIX_NADH_pyrophosphatase_Nudt13"/>
    <property type="match status" value="1"/>
</dbReference>
<evidence type="ECO:0000259" key="10">
    <source>
        <dbReference type="PROSITE" id="PS51462"/>
    </source>
</evidence>
<dbReference type="InterPro" id="IPR015376">
    <property type="entry name" value="Znr_NADH_PPase"/>
</dbReference>
<proteinExistence type="inferred from homology"/>
<comment type="cofactor">
    <cofactor evidence="2">
        <name>Zn(2+)</name>
        <dbReference type="ChEBI" id="CHEBI:29105"/>
    </cofactor>
</comment>
<reference evidence="11" key="1">
    <citation type="submission" date="2017-04" db="EMBL/GenBank/DDBJ databases">
        <title>Complete Genome Sequences of Twelve Strains of a Stable Defined Moderately Diverse Mouse Microbiota 2 (sDMDMm2).</title>
        <authorList>
            <person name="Uchimura Y."/>
            <person name="Wyss M."/>
            <person name="Brugiroux S."/>
            <person name="Limenitakis J.P."/>
            <person name="Stecher B."/>
            <person name="McCoy K.D."/>
            <person name="Macpherson A.J."/>
        </authorList>
    </citation>
    <scope>NUCLEOTIDE SEQUENCE</scope>
    <source>
        <strain evidence="11">YL58</strain>
    </source>
</reference>
<evidence type="ECO:0000256" key="7">
    <source>
        <dbReference type="ARBA" id="ARBA00022842"/>
    </source>
</evidence>
<dbReference type="GO" id="GO:0019677">
    <property type="term" value="P:NAD+ catabolic process"/>
    <property type="evidence" value="ECO:0007669"/>
    <property type="project" value="TreeGrafter"/>
</dbReference>
<evidence type="ECO:0000313" key="11">
    <source>
        <dbReference type="EMBL" id="ANU76054.1"/>
    </source>
</evidence>
<evidence type="ECO:0000256" key="1">
    <source>
        <dbReference type="ARBA" id="ARBA00001946"/>
    </source>
</evidence>
<dbReference type="SUPFAM" id="SSF55811">
    <property type="entry name" value="Nudix"/>
    <property type="match status" value="1"/>
</dbReference>
<keyword evidence="5" id="KW-0479">Metal-binding</keyword>
<gene>
    <name evidence="11" type="ORF">A4V09_09925</name>
</gene>
<dbReference type="InterPro" id="IPR050241">
    <property type="entry name" value="NAD-cap_RNA_hydrolase_NudC"/>
</dbReference>
<organism evidence="11 12">
    <name type="scientific">Blautia pseudococcoides</name>
    <dbReference type="NCBI Taxonomy" id="1796616"/>
    <lineage>
        <taxon>Bacteria</taxon>
        <taxon>Bacillati</taxon>
        <taxon>Bacillota</taxon>
        <taxon>Clostridia</taxon>
        <taxon>Lachnospirales</taxon>
        <taxon>Lachnospiraceae</taxon>
        <taxon>Blautia</taxon>
    </lineage>
</organism>
<dbReference type="PROSITE" id="PS00893">
    <property type="entry name" value="NUDIX_BOX"/>
    <property type="match status" value="1"/>
</dbReference>
<dbReference type="InterPro" id="IPR049734">
    <property type="entry name" value="NudC-like_C"/>
</dbReference>
<sequence length="283" mass="32957">MIQDIAPHIYHNEYLPHEPQKDSVLLCYKKDRIFMKAADGEISFPTYSEAEAVFPAVKDLWTYLFTIDETAYYLVSQLAFEEMPNYTLEKTDSLRTLSPRHLIFAGITGHQLYKWYKGRRFCGCCGRKMKPDKKERMMYCPNCHTMEYPKLSPAVIVAVRNGEKLLLSKYAGREFTNYALIAGFAEIGEPIEDTVRREVMEEVGLKVKNLRFYKSQPWSFTDTLLFGFFCDLDGDDTICLDEEELALAVWMERSQIPVDEYEISLTREMMTLFKNGLDDKIQL</sequence>
<dbReference type="GO" id="GO:0006742">
    <property type="term" value="P:NADP+ catabolic process"/>
    <property type="evidence" value="ECO:0007669"/>
    <property type="project" value="TreeGrafter"/>
</dbReference>
<keyword evidence="12" id="KW-1185">Reference proteome</keyword>
<dbReference type="GO" id="GO:0035529">
    <property type="term" value="F:NADH pyrophosphatase activity"/>
    <property type="evidence" value="ECO:0007669"/>
    <property type="project" value="TreeGrafter"/>
</dbReference>
<dbReference type="Pfam" id="PF09297">
    <property type="entry name" value="Zn_ribbon_NUD"/>
    <property type="match status" value="1"/>
</dbReference>
<dbReference type="NCBIfam" id="NF001299">
    <property type="entry name" value="PRK00241.1"/>
    <property type="match status" value="1"/>
</dbReference>
<evidence type="ECO:0000256" key="5">
    <source>
        <dbReference type="ARBA" id="ARBA00022723"/>
    </source>
</evidence>
<accession>A0A1C7IAW3</accession>
<evidence type="ECO:0000256" key="6">
    <source>
        <dbReference type="ARBA" id="ARBA00022801"/>
    </source>
</evidence>
<dbReference type="EMBL" id="CP015405">
    <property type="protein sequence ID" value="ANU76054.1"/>
    <property type="molecule type" value="Genomic_DNA"/>
</dbReference>